<dbReference type="EMBL" id="WHOS01000058">
    <property type="protein sequence ID" value="NUB03231.1"/>
    <property type="molecule type" value="Genomic_DNA"/>
</dbReference>
<evidence type="ECO:0000313" key="1">
    <source>
        <dbReference type="EMBL" id="NUB03231.1"/>
    </source>
</evidence>
<protein>
    <submittedName>
        <fullName evidence="1">Uncharacterized protein</fullName>
    </submittedName>
</protein>
<gene>
    <name evidence="1" type="ORF">GBZ48_28815</name>
</gene>
<dbReference type="Gene3D" id="2.60.120.200">
    <property type="match status" value="4"/>
</dbReference>
<name>A0ABX2KKG1_9PROT</name>
<dbReference type="RefSeq" id="WP_174474160.1">
    <property type="nucleotide sequence ID" value="NZ_JAGINN010000009.1"/>
</dbReference>
<proteinExistence type="predicted"/>
<reference evidence="1 2" key="1">
    <citation type="submission" date="2019-10" db="EMBL/GenBank/DDBJ databases">
        <title>Genome sequence of Azospirillum melinis.</title>
        <authorList>
            <person name="Ambrosini A."/>
            <person name="Sant'Anna F.H."/>
            <person name="Cassan F.D."/>
            <person name="Souza E.M."/>
            <person name="Passaglia L.M.P."/>
        </authorList>
    </citation>
    <scope>NUCLEOTIDE SEQUENCE [LARGE SCALE GENOMIC DNA]</scope>
    <source>
        <strain evidence="1 2">TMCY0552</strain>
    </source>
</reference>
<organism evidence="1 2">
    <name type="scientific">Azospirillum melinis</name>
    <dbReference type="NCBI Taxonomy" id="328839"/>
    <lineage>
        <taxon>Bacteria</taxon>
        <taxon>Pseudomonadati</taxon>
        <taxon>Pseudomonadota</taxon>
        <taxon>Alphaproteobacteria</taxon>
        <taxon>Rhodospirillales</taxon>
        <taxon>Azospirillaceae</taxon>
        <taxon>Azospirillum</taxon>
    </lineage>
</organism>
<dbReference type="Proteomes" id="UP000605086">
    <property type="component" value="Unassembled WGS sequence"/>
</dbReference>
<keyword evidence="2" id="KW-1185">Reference proteome</keyword>
<comment type="caution">
    <text evidence="1">The sequence shown here is derived from an EMBL/GenBank/DDBJ whole genome shotgun (WGS) entry which is preliminary data.</text>
</comment>
<sequence>MAGWYRQGTVALTPGSAAVAGAGTMWMGVVRPGSAFTTDGRTLYEIRDVANDRTLTLDRPWEGETTAASAYAVIAASATLSNAELAGEIAAMVAKWAVREDQYDDWLGGSPNGGPNADGKYPLTDSKGVTRLVESPARLLQLLDDGVVEHAAQIIAAIEDDVATARQAAADATAAMTAVGADRQAVAQAAATVAAQTDESTAAAATATAQAAIAVHHADEAANSATAAAGLEASATAALAAVETARDIVLEARTEAGTAATGALSARTAAEAARDTATAARDAAQQARDASLTARTQAQDWAVKTDAPVSGSLKSALSYALDAASQATVATGKAMEASGSAAAAAASAAGLDTAATAAQAAAGDAATGAQTATVKAAAAALSADTARSAAQQAETAGSGSATARAAAEAARDSAATAMTAAQVAASQAGQSQTNAANSAQTAATAAADAISAKSDATAARDLAVAARTEAQAARDLSQAFAQGAVGYQPSPGVYSAFHWSEQAKGHAQTAATIVGGSNFGIVGDGASQRFAADNPGSLLNLVQAPGGKLTFNPGNRAVSFGFDATTAPVAASGNITAGTVQGALEEIDHRLSTLSQDSIANGGGSVRVTEDGAVEIVPVAGRTATYKGGELHTSATAYDKAQTDAAIAAMIAAGQAAGAARLTTPRTIALSGGATGTATAFDGTQNIAIPVTAVAASALTGTIDIARLPAGALERLYPVASDAERFALTTAQVQKGDTVQVGGTGGLMYLVVDDSNLGNAAGYRAYTAARASAVDWSGVENKPALLTSLASLDNAAGVLTQTGAGTGAKRAIGVANGTDIPDRAAADGRYAQLGANNVFSGAVSVQNSSSMEAVHVGNSAGTKFTFVGWNDVGAFGRIGAYGSSAWQNFAISEGGSLTAIGTTAMPTGGAKLNVATGIQVDNKDVWHTGNFAPASKLDAANPTITGTLTRTGGTAPAYYMTQDGMGRQHWYWNTAGSTSPTLSVGGEDAMDIGMSVSNDGVNGPNFWFRGAHGYGKSAGAAISWSNILLANMTSFQWMGNNVWHAGNLVPGNYAAVTSANTFNGKQTILGTGASLPANTGIASAVGNTAGFEIQSQGTGTPAGAAFMSFHRPGNYGVHVGLDTDNEFKIGGWSMGGVAHKVWHAGNLPVTVSGNAVDFKANPTVNGAPLVTSSGTNTVTKSAVTVLPAAGSLDVPAKSILAVYSQFVGQAFNVDYNTEAQYTQENAATGTDQVGGQFQLYSTAGGGGADAATKLLIHADGANGSTEIIDERGITPFGSHCGWFDGASAWKLSSGYKIAFGTGQNFTFEGMVYIGSSFTDKAILDICDSASYTVAQICLRNNAGAPVIKYYVTGSDRIQSANLSTDVWYQWAVVRNNGTTTLYVNGIAQGSWADSTNFPPGVLGIGMSAGNPGQYNFFGWQDQIRVSKVARYAVNFTPPTTAFITDTDTVHLFSFDDGHGGQVLKDRANSGHSVFLGNNSTVTNARAKFGVTALNGNAQVGTLKTHMDFAMGSDDFLFDCWAYPTAFNGGKFLSLEGTGYDPRLSLDANGLVKLALSNNNASYNVAADVSTGLSLTLNSWNHVALFRSGSTVYVAVNGTTYATSVGTASISFSGAKVNINRHDVTDNITMQGTIDAVRIERGRSLWAGNFTPPATVPTTTPYTLLLLNFDGVNGDKVTLDSSGSSYGTNAFGDTTTSNLQQVTLASTYTRGGHGTSAALSAVGSGPKMYFSAPTAGNPIYFGTNTKLCIEGWFYFASFGNAPQLFNISDNGGSLGNSLQVYAATDGTLRVNGWGQSTVVVSNPAMNAGAWHHVALVRDGLGWFIYVDGVKFGLVYGPNVNPVYANATYLLCIGSYWDNNSAIIQGAVDSFRITNGSPRYTANFTPATLVADDMTTLMWEFNGAVGQKWVKELSGNSAMIAANGNARIVKDGVWITPNFGNGNTVPQIGTGQAKFGTGSVYNGGSGYACQTVPNASWMSGSVDLTIEAWVRPENYSSPRIIAQKWGASDETWALYLDTNGWLKFRYKGTSFNSDLYAGGPQIIPLNTFTHVAVTISSAGTVAFFVNGTKFGYGGAGGGTAMRTDSSGSLMLLGSTNGGDYGIAGYVDELRLSTGIRWTASFTPPTIPYGSSYVTGPFYVATLDSSRIDVSDWSTIRSATIAQTTPPGTGIKWLVSFDGRATWRKWDGSAWVVVPLNSGSSIDTNGNDYLTLQNALTNLNVESYSTIDFAFSLKTANPSFSPSVDAVTLARDEYELGAARIDYTIKRNGAAGAEIHRITNLKPYPVNVVYDYVA</sequence>
<dbReference type="InterPro" id="IPR013320">
    <property type="entry name" value="ConA-like_dom_sf"/>
</dbReference>
<accession>A0ABX2KKG1</accession>
<dbReference type="SUPFAM" id="SSF49899">
    <property type="entry name" value="Concanavalin A-like lectins/glucanases"/>
    <property type="match status" value="4"/>
</dbReference>
<dbReference type="Pfam" id="PF13385">
    <property type="entry name" value="Laminin_G_3"/>
    <property type="match status" value="4"/>
</dbReference>
<evidence type="ECO:0000313" key="2">
    <source>
        <dbReference type="Proteomes" id="UP000605086"/>
    </source>
</evidence>